<evidence type="ECO:0000313" key="1">
    <source>
        <dbReference type="EMBL" id="EBA38711.1"/>
    </source>
</evidence>
<dbReference type="EMBL" id="AAVN02000011">
    <property type="protein sequence ID" value="EBA38711.1"/>
    <property type="molecule type" value="Genomic_DNA"/>
</dbReference>
<reference evidence="1 2" key="2">
    <citation type="submission" date="2007-04" db="EMBL/GenBank/DDBJ databases">
        <authorList>
            <person name="Fulton L."/>
            <person name="Clifton S."/>
            <person name="Fulton B."/>
            <person name="Xu J."/>
            <person name="Minx P."/>
            <person name="Mardis E.R."/>
            <person name="Wilson R.K."/>
        </authorList>
    </citation>
    <scope>NUCLEOTIDE SEQUENCE [LARGE SCALE GENOMIC DNA]</scope>
    <source>
        <strain evidence="2">ATCC 25986 / DSM 3979 / JCM 10188 / KCTC 3647 / NCTC 11838 / VPI 1003</strain>
    </source>
</reference>
<sequence length="48" mass="5118">MTAKGNSSNQAALGCNYKQTVEHNTPSTRAGEVRETNFFGVVEGKSIS</sequence>
<dbReference type="Proteomes" id="UP000002979">
    <property type="component" value="Unassembled WGS sequence"/>
</dbReference>
<evidence type="ECO:0000313" key="2">
    <source>
        <dbReference type="Proteomes" id="UP000002979"/>
    </source>
</evidence>
<dbReference type="AlphaFoldDB" id="A4ECI0"/>
<dbReference type="PROSITE" id="PS51257">
    <property type="entry name" value="PROKAR_LIPOPROTEIN"/>
    <property type="match status" value="1"/>
</dbReference>
<reference evidence="1 2" key="1">
    <citation type="submission" date="2007-01" db="EMBL/GenBank/DDBJ databases">
        <title>Draft genome sequence of Collinsella aerofaciens (ATCC 25986).</title>
        <authorList>
            <person name="Sudarsanam P."/>
            <person name="Ley R."/>
            <person name="Guruge J."/>
            <person name="Turnbaugh P.J."/>
            <person name="Mahowald M."/>
            <person name="Liep D."/>
            <person name="Gordon J."/>
        </authorList>
    </citation>
    <scope>NUCLEOTIDE SEQUENCE [LARGE SCALE GENOMIC DNA]</scope>
    <source>
        <strain evidence="2">ATCC 25986 / DSM 3979 / JCM 10188 / KCTC 3647 / NCTC 11838 / VPI 1003</strain>
    </source>
</reference>
<accession>A4ECI0</accession>
<protein>
    <submittedName>
        <fullName evidence="1">Uncharacterized protein</fullName>
    </submittedName>
</protein>
<comment type="caution">
    <text evidence="1">The sequence shown here is derived from an EMBL/GenBank/DDBJ whole genome shotgun (WGS) entry which is preliminary data.</text>
</comment>
<proteinExistence type="predicted"/>
<name>A4ECI0_COLAA</name>
<gene>
    <name evidence="1" type="ORF">COLAER_02163</name>
</gene>
<organism evidence="1 2">
    <name type="scientific">Collinsella aerofaciens (strain ATCC 25986 / DSM 3979 / JCM 10188 / KCTC 3647 / NCTC 11838 / VPI 1003)</name>
    <dbReference type="NCBI Taxonomy" id="411903"/>
    <lineage>
        <taxon>Bacteria</taxon>
        <taxon>Bacillati</taxon>
        <taxon>Actinomycetota</taxon>
        <taxon>Coriobacteriia</taxon>
        <taxon>Coriobacteriales</taxon>
        <taxon>Coriobacteriaceae</taxon>
        <taxon>Collinsella</taxon>
    </lineage>
</organism>